<protein>
    <submittedName>
        <fullName evidence="2">Uncharacterized protein</fullName>
    </submittedName>
</protein>
<keyword evidence="3" id="KW-1185">Reference proteome</keyword>
<proteinExistence type="predicted"/>
<sequence>MSDASDPPEGPPGKTVLLVVLTLTAVAAAAYVLIHMD</sequence>
<keyword evidence="1" id="KW-0812">Transmembrane</keyword>
<comment type="caution">
    <text evidence="2">The sequence shown here is derived from an EMBL/GenBank/DDBJ whole genome shotgun (WGS) entry which is preliminary data.</text>
</comment>
<evidence type="ECO:0000313" key="3">
    <source>
        <dbReference type="Proteomes" id="UP001549119"/>
    </source>
</evidence>
<feature type="transmembrane region" description="Helical" evidence="1">
    <location>
        <begin position="15"/>
        <end position="34"/>
    </location>
</feature>
<dbReference type="Proteomes" id="UP001549119">
    <property type="component" value="Unassembled WGS sequence"/>
</dbReference>
<reference evidence="2 3" key="1">
    <citation type="submission" date="2024-06" db="EMBL/GenBank/DDBJ databases">
        <title>Genomics of switchgrass bacterial isolates.</title>
        <authorList>
            <person name="Shade A."/>
        </authorList>
    </citation>
    <scope>NUCLEOTIDE SEQUENCE [LARGE SCALE GENOMIC DNA]</scope>
    <source>
        <strain evidence="2 3">PvP084</strain>
    </source>
</reference>
<evidence type="ECO:0000256" key="1">
    <source>
        <dbReference type="SAM" id="Phobius"/>
    </source>
</evidence>
<gene>
    <name evidence="2" type="ORF">ABIC20_006312</name>
</gene>
<evidence type="ECO:0000313" key="2">
    <source>
        <dbReference type="EMBL" id="MET3869003.1"/>
    </source>
</evidence>
<keyword evidence="1" id="KW-1133">Transmembrane helix</keyword>
<keyword evidence="1" id="KW-0472">Membrane</keyword>
<dbReference type="EMBL" id="JBEPNW010000002">
    <property type="protein sequence ID" value="MET3869003.1"/>
    <property type="molecule type" value="Genomic_DNA"/>
</dbReference>
<accession>A0ABV2NR75</accession>
<name>A0ABV2NR75_9HYPH</name>
<organism evidence="2 3">
    <name type="scientific">Methylobacterium radiotolerans</name>
    <dbReference type="NCBI Taxonomy" id="31998"/>
    <lineage>
        <taxon>Bacteria</taxon>
        <taxon>Pseudomonadati</taxon>
        <taxon>Pseudomonadota</taxon>
        <taxon>Alphaproteobacteria</taxon>
        <taxon>Hyphomicrobiales</taxon>
        <taxon>Methylobacteriaceae</taxon>
        <taxon>Methylobacterium</taxon>
    </lineage>
</organism>